<protein>
    <submittedName>
        <fullName evidence="1">Uncharacterized protein</fullName>
    </submittedName>
</protein>
<reference evidence="1" key="1">
    <citation type="submission" date="2023-08" db="EMBL/GenBank/DDBJ databases">
        <authorList>
            <person name="Alioto T."/>
            <person name="Alioto T."/>
            <person name="Gomez Garrido J."/>
        </authorList>
    </citation>
    <scope>NUCLEOTIDE SEQUENCE</scope>
</reference>
<accession>A0AAV1F1P8</accession>
<organism evidence="1 2">
    <name type="scientific">Xyrichtys novacula</name>
    <name type="common">Pearly razorfish</name>
    <name type="synonym">Hemipteronotus novacula</name>
    <dbReference type="NCBI Taxonomy" id="13765"/>
    <lineage>
        <taxon>Eukaryota</taxon>
        <taxon>Metazoa</taxon>
        <taxon>Chordata</taxon>
        <taxon>Craniata</taxon>
        <taxon>Vertebrata</taxon>
        <taxon>Euteleostomi</taxon>
        <taxon>Actinopterygii</taxon>
        <taxon>Neopterygii</taxon>
        <taxon>Teleostei</taxon>
        <taxon>Neoteleostei</taxon>
        <taxon>Acanthomorphata</taxon>
        <taxon>Eupercaria</taxon>
        <taxon>Labriformes</taxon>
        <taxon>Labridae</taxon>
        <taxon>Xyrichtys</taxon>
    </lineage>
</organism>
<dbReference type="Proteomes" id="UP001178508">
    <property type="component" value="Chromosome 4"/>
</dbReference>
<dbReference type="AlphaFoldDB" id="A0AAV1F1P8"/>
<gene>
    <name evidence="1" type="ORF">XNOV1_A024869</name>
</gene>
<evidence type="ECO:0000313" key="2">
    <source>
        <dbReference type="Proteomes" id="UP001178508"/>
    </source>
</evidence>
<name>A0AAV1F1P8_XYRNO</name>
<proteinExistence type="predicted"/>
<dbReference type="EMBL" id="OY660867">
    <property type="protein sequence ID" value="CAJ1054840.1"/>
    <property type="molecule type" value="Genomic_DNA"/>
</dbReference>
<sequence length="176" mass="20166">MCIETMDSSSNQIKTSLVRRNNKPQSKMRWEQLRVSASEEGKALKHRRVTVMKTSISNHPYRCQEQKELEKLVKSFRKINKKERRQAKAAAGAAVPLPSHPVGAMAPENTTQYLMGEVYKGLSHVLNTQTVTEEPNSRLYRDCLSPVSVYAELDSSYESCLAFQSRDFEETFGQYW</sequence>
<evidence type="ECO:0000313" key="1">
    <source>
        <dbReference type="EMBL" id="CAJ1054840.1"/>
    </source>
</evidence>
<keyword evidence="2" id="KW-1185">Reference proteome</keyword>